<feature type="compositionally biased region" description="Acidic residues" evidence="1">
    <location>
        <begin position="1"/>
        <end position="10"/>
    </location>
</feature>
<gene>
    <name evidence="2" type="ORF">CANINC_001019</name>
</gene>
<feature type="non-terminal residue" evidence="2">
    <location>
        <position position="1"/>
    </location>
</feature>
<comment type="caution">
    <text evidence="2">The sequence shown here is derived from an EMBL/GenBank/DDBJ whole genome shotgun (WGS) entry which is preliminary data.</text>
</comment>
<organism evidence="2 3">
    <name type="scientific">Pichia inconspicua</name>
    <dbReference type="NCBI Taxonomy" id="52247"/>
    <lineage>
        <taxon>Eukaryota</taxon>
        <taxon>Fungi</taxon>
        <taxon>Dikarya</taxon>
        <taxon>Ascomycota</taxon>
        <taxon>Saccharomycotina</taxon>
        <taxon>Pichiomycetes</taxon>
        <taxon>Pichiales</taxon>
        <taxon>Pichiaceae</taxon>
        <taxon>Pichia</taxon>
    </lineage>
</organism>
<proteinExistence type="predicted"/>
<dbReference type="Proteomes" id="UP000307173">
    <property type="component" value="Unassembled WGS sequence"/>
</dbReference>
<evidence type="ECO:0000256" key="1">
    <source>
        <dbReference type="SAM" id="MobiDB-lite"/>
    </source>
</evidence>
<accession>A0A4T0X4M1</accession>
<dbReference type="EMBL" id="SELW01000152">
    <property type="protein sequence ID" value="TID30396.1"/>
    <property type="molecule type" value="Genomic_DNA"/>
</dbReference>
<keyword evidence="3" id="KW-1185">Reference proteome</keyword>
<evidence type="ECO:0000313" key="3">
    <source>
        <dbReference type="Proteomes" id="UP000307173"/>
    </source>
</evidence>
<dbReference type="AlphaFoldDB" id="A0A4T0X4M1"/>
<reference evidence="2 3" key="1">
    <citation type="journal article" date="2019" name="Front. Genet.">
        <title>Whole-Genome Sequencing of the Opportunistic Yeast Pathogen Candida inconspicua Uncovers Its Hybrid Origin.</title>
        <authorList>
            <person name="Mixao V."/>
            <person name="Hansen A.P."/>
            <person name="Saus E."/>
            <person name="Boekhout T."/>
            <person name="Lass-Florl C."/>
            <person name="Gabaldon T."/>
        </authorList>
    </citation>
    <scope>NUCLEOTIDE SEQUENCE [LARGE SCALE GENOMIC DNA]</scope>
    <source>
        <strain evidence="2 3">CBS 180</strain>
    </source>
</reference>
<feature type="compositionally biased region" description="Polar residues" evidence="1">
    <location>
        <begin position="55"/>
        <end position="70"/>
    </location>
</feature>
<evidence type="ECO:0000313" key="2">
    <source>
        <dbReference type="EMBL" id="TID30396.1"/>
    </source>
</evidence>
<feature type="region of interest" description="Disordered" evidence="1">
    <location>
        <begin position="1"/>
        <end position="79"/>
    </location>
</feature>
<name>A0A4T0X4M1_9ASCO</name>
<protein>
    <submittedName>
        <fullName evidence="2">Uncharacterized protein</fullName>
    </submittedName>
</protein>
<sequence>DNAIVDEDDNGDSHNIKNIKSRGKATFHMGDEEEEEEEEEEEDDEEGIEDETTLKAVNSNMSGGAGTSNVIAGPAFNTG</sequence>
<feature type="non-terminal residue" evidence="2">
    <location>
        <position position="79"/>
    </location>
</feature>
<feature type="compositionally biased region" description="Acidic residues" evidence="1">
    <location>
        <begin position="31"/>
        <end position="51"/>
    </location>
</feature>